<accession>A0ACA9Q1C9</accession>
<name>A0ACA9Q1C9_9GLOM</name>
<reference evidence="1" key="1">
    <citation type="submission" date="2021-06" db="EMBL/GenBank/DDBJ databases">
        <authorList>
            <person name="Kallberg Y."/>
            <person name="Tangrot J."/>
            <person name="Rosling A."/>
        </authorList>
    </citation>
    <scope>NUCLEOTIDE SEQUENCE</scope>
    <source>
        <strain evidence="1">CL356</strain>
    </source>
</reference>
<feature type="non-terminal residue" evidence="1">
    <location>
        <position position="41"/>
    </location>
</feature>
<organism evidence="1 2">
    <name type="scientific">Acaulospora colombiana</name>
    <dbReference type="NCBI Taxonomy" id="27376"/>
    <lineage>
        <taxon>Eukaryota</taxon>
        <taxon>Fungi</taxon>
        <taxon>Fungi incertae sedis</taxon>
        <taxon>Mucoromycota</taxon>
        <taxon>Glomeromycotina</taxon>
        <taxon>Glomeromycetes</taxon>
        <taxon>Diversisporales</taxon>
        <taxon>Acaulosporaceae</taxon>
        <taxon>Acaulospora</taxon>
    </lineage>
</organism>
<dbReference type="EMBL" id="CAJVPT010040720">
    <property type="protein sequence ID" value="CAG8726181.1"/>
    <property type="molecule type" value="Genomic_DNA"/>
</dbReference>
<keyword evidence="2" id="KW-1185">Reference proteome</keyword>
<evidence type="ECO:0000313" key="1">
    <source>
        <dbReference type="EMBL" id="CAG8726181.1"/>
    </source>
</evidence>
<comment type="caution">
    <text evidence="1">The sequence shown here is derived from an EMBL/GenBank/DDBJ whole genome shotgun (WGS) entry which is preliminary data.</text>
</comment>
<dbReference type="Proteomes" id="UP000789525">
    <property type="component" value="Unassembled WGS sequence"/>
</dbReference>
<gene>
    <name evidence="1" type="ORF">ACOLOM_LOCUS11383</name>
</gene>
<proteinExistence type="predicted"/>
<sequence>SSNKLTLIHCEEEQFDLLLMTGRRRDMAKLGHARSTGHERK</sequence>
<evidence type="ECO:0000313" key="2">
    <source>
        <dbReference type="Proteomes" id="UP000789525"/>
    </source>
</evidence>
<protein>
    <submittedName>
        <fullName evidence="1">12132_t:CDS:1</fullName>
    </submittedName>
</protein>
<feature type="non-terminal residue" evidence="1">
    <location>
        <position position="1"/>
    </location>
</feature>